<dbReference type="Pfam" id="PF13193">
    <property type="entry name" value="AMP-binding_C"/>
    <property type="match status" value="1"/>
</dbReference>
<organism evidence="5 6">
    <name type="scientific">Nitratireductor kimnyeongensis</name>
    <dbReference type="NCBI Taxonomy" id="430679"/>
    <lineage>
        <taxon>Bacteria</taxon>
        <taxon>Pseudomonadati</taxon>
        <taxon>Pseudomonadota</taxon>
        <taxon>Alphaproteobacteria</taxon>
        <taxon>Hyphomicrobiales</taxon>
        <taxon>Phyllobacteriaceae</taxon>
        <taxon>Nitratireductor</taxon>
    </lineage>
</organism>
<dbReference type="PANTHER" id="PTHR43201:SF5">
    <property type="entry name" value="MEDIUM-CHAIN ACYL-COA LIGASE ACSF2, MITOCHONDRIAL"/>
    <property type="match status" value="1"/>
</dbReference>
<dbReference type="PROSITE" id="PS00455">
    <property type="entry name" value="AMP_BINDING"/>
    <property type="match status" value="1"/>
</dbReference>
<dbReference type="InterPro" id="IPR045851">
    <property type="entry name" value="AMP-bd_C_sf"/>
</dbReference>
<keyword evidence="6" id="KW-1185">Reference proteome</keyword>
<evidence type="ECO:0000256" key="1">
    <source>
        <dbReference type="ARBA" id="ARBA00006432"/>
    </source>
</evidence>
<dbReference type="Gene3D" id="3.30.300.30">
    <property type="match status" value="1"/>
</dbReference>
<dbReference type="EMBL" id="JBHSNB010000001">
    <property type="protein sequence ID" value="MFC5584391.1"/>
    <property type="molecule type" value="Genomic_DNA"/>
</dbReference>
<dbReference type="InterPro" id="IPR020845">
    <property type="entry name" value="AMP-binding_CS"/>
</dbReference>
<evidence type="ECO:0000313" key="5">
    <source>
        <dbReference type="EMBL" id="MFC5584391.1"/>
    </source>
</evidence>
<dbReference type="Pfam" id="PF00501">
    <property type="entry name" value="AMP-binding"/>
    <property type="match status" value="1"/>
</dbReference>
<dbReference type="RefSeq" id="WP_223019814.1">
    <property type="nucleotide sequence ID" value="NZ_CP078143.1"/>
</dbReference>
<dbReference type="InterPro" id="IPR025110">
    <property type="entry name" value="AMP-bd_C"/>
</dbReference>
<comment type="similarity">
    <text evidence="1">Belongs to the ATP-dependent AMP-binding enzyme family.</text>
</comment>
<dbReference type="SUPFAM" id="SSF56801">
    <property type="entry name" value="Acetyl-CoA synthetase-like"/>
    <property type="match status" value="1"/>
</dbReference>
<dbReference type="InterPro" id="IPR042099">
    <property type="entry name" value="ANL_N_sf"/>
</dbReference>
<accession>A0ABW0T6Y7</accession>
<name>A0ABW0T6Y7_9HYPH</name>
<dbReference type="PANTHER" id="PTHR43201">
    <property type="entry name" value="ACYL-COA SYNTHETASE"/>
    <property type="match status" value="1"/>
</dbReference>
<dbReference type="InterPro" id="IPR000873">
    <property type="entry name" value="AMP-dep_synth/lig_dom"/>
</dbReference>
<keyword evidence="2" id="KW-0436">Ligase</keyword>
<feature type="domain" description="AMP-binding enzyme C-terminal" evidence="4">
    <location>
        <begin position="430"/>
        <end position="504"/>
    </location>
</feature>
<gene>
    <name evidence="5" type="ORF">ACFPOD_04650</name>
</gene>
<dbReference type="Gene3D" id="3.40.50.12780">
    <property type="entry name" value="N-terminal domain of ligase-like"/>
    <property type="match status" value="1"/>
</dbReference>
<evidence type="ECO:0000256" key="2">
    <source>
        <dbReference type="ARBA" id="ARBA00022598"/>
    </source>
</evidence>
<dbReference type="Proteomes" id="UP001596107">
    <property type="component" value="Unassembled WGS sequence"/>
</dbReference>
<reference evidence="6" key="1">
    <citation type="journal article" date="2019" name="Int. J. Syst. Evol. Microbiol.">
        <title>The Global Catalogue of Microorganisms (GCM) 10K type strain sequencing project: providing services to taxonomists for standard genome sequencing and annotation.</title>
        <authorList>
            <consortium name="The Broad Institute Genomics Platform"/>
            <consortium name="The Broad Institute Genome Sequencing Center for Infectious Disease"/>
            <person name="Wu L."/>
            <person name="Ma J."/>
        </authorList>
    </citation>
    <scope>NUCLEOTIDE SEQUENCE [LARGE SCALE GENOMIC DNA]</scope>
    <source>
        <strain evidence="6">JCM 3366</strain>
    </source>
</reference>
<proteinExistence type="inferred from homology"/>
<evidence type="ECO:0000259" key="4">
    <source>
        <dbReference type="Pfam" id="PF13193"/>
    </source>
</evidence>
<comment type="caution">
    <text evidence="5">The sequence shown here is derived from an EMBL/GenBank/DDBJ whole genome shotgun (WGS) entry which is preliminary data.</text>
</comment>
<evidence type="ECO:0000259" key="3">
    <source>
        <dbReference type="Pfam" id="PF00501"/>
    </source>
</evidence>
<protein>
    <submittedName>
        <fullName evidence="5">Class I adenylate-forming enzyme family protein</fullName>
    </submittedName>
</protein>
<feature type="domain" description="AMP-dependent synthetase/ligase" evidence="3">
    <location>
        <begin position="19"/>
        <end position="380"/>
    </location>
</feature>
<sequence length="519" mass="57215">MRPDAGGLPFFLSDIVSDNARWAPDATALIFGDQSWTWRQFHDETRRLQQGLARLGVSRGSRVAVLDRNSADYVLLGYALAGMGAVLVPINMWLRAAEVGYILGNCQPSYLVASEEFLDLASAALEELSDKPRIILRGASRQGMTDWSSLSHDGPEIRIEGPQSPDDPHLILYTSGTTGRPKGAIISHRRSVVDALNVLNVFGIRRFERFFCYMPLFHTGAWDYLKLYFMMRGSAVIAERFEAESAVEAIAAHRCNGMFGVPMVMRQMMESPAWNKADLSSMRLIAYANYDPSTLILKIVEAFRERGASEIGIANAYGLTEGGPYICINPPGACMRQPLAIGFPVPGTQVALLDDQMNEVPHGEIGEICVRSPALMSGYLNRPEATVETFAGGWLHTGDLGRVDPEGYIFLVDRKKDMIRSGGENIYAKEVELCIVSHPGVRDCAVFGVPDNDYGEKVVAAIVRERADLTASEITSFVRKKIAGFKTPRLVIFLKELPKTPAGKIKKHEIRKQLADAAD</sequence>
<evidence type="ECO:0000313" key="6">
    <source>
        <dbReference type="Proteomes" id="UP001596107"/>
    </source>
</evidence>